<evidence type="ECO:0000259" key="4">
    <source>
        <dbReference type="Pfam" id="PF02538"/>
    </source>
</evidence>
<dbReference type="Proteomes" id="UP000494256">
    <property type="component" value="Unassembled WGS sequence"/>
</dbReference>
<evidence type="ECO:0000313" key="8">
    <source>
        <dbReference type="Proteomes" id="UP000494256"/>
    </source>
</evidence>
<reference evidence="7 8" key="1">
    <citation type="submission" date="2020-04" db="EMBL/GenBank/DDBJ databases">
        <authorList>
            <person name="Wallbank WR R."/>
            <person name="Pardo Diaz C."/>
            <person name="Kozak K."/>
            <person name="Martin S."/>
            <person name="Jiggins C."/>
            <person name="Moest M."/>
            <person name="Warren A I."/>
            <person name="Byers J.R.P. K."/>
            <person name="Montejo-Kovacevich G."/>
            <person name="Yen C E."/>
        </authorList>
    </citation>
    <scope>NUCLEOTIDE SEQUENCE [LARGE SCALE GENOMIC DNA]</scope>
</reference>
<dbReference type="Pfam" id="PF01968">
    <property type="entry name" value="Hydantoinase_A"/>
    <property type="match status" value="1"/>
</dbReference>
<feature type="compositionally biased region" description="Basic residues" evidence="2">
    <location>
        <begin position="934"/>
        <end position="944"/>
    </location>
</feature>
<dbReference type="OrthoDB" id="9995605at2759"/>
<dbReference type="GO" id="GO:0006749">
    <property type="term" value="P:glutathione metabolic process"/>
    <property type="evidence" value="ECO:0007669"/>
    <property type="project" value="TreeGrafter"/>
</dbReference>
<dbReference type="Pfam" id="PF05378">
    <property type="entry name" value="Hydant_A_N"/>
    <property type="match status" value="1"/>
</dbReference>
<feature type="domain" description="Hydantoinase A/oxoprolinase" evidence="3">
    <location>
        <begin position="236"/>
        <end position="533"/>
    </location>
</feature>
<feature type="compositionally biased region" description="Basic residues" evidence="2">
    <location>
        <begin position="993"/>
        <end position="1003"/>
    </location>
</feature>
<dbReference type="GO" id="GO:0005829">
    <property type="term" value="C:cytosol"/>
    <property type="evidence" value="ECO:0007669"/>
    <property type="project" value="TreeGrafter"/>
</dbReference>
<evidence type="ECO:0000256" key="1">
    <source>
        <dbReference type="ARBA" id="ARBA00010403"/>
    </source>
</evidence>
<dbReference type="InterPro" id="IPR008040">
    <property type="entry name" value="Hydant_A_N"/>
</dbReference>
<dbReference type="PANTHER" id="PTHR11365">
    <property type="entry name" value="5-OXOPROLINASE RELATED"/>
    <property type="match status" value="1"/>
</dbReference>
<comment type="caution">
    <text evidence="7">The sequence shown here is derived from an EMBL/GenBank/DDBJ whole genome shotgun (WGS) entry which is preliminary data.</text>
</comment>
<evidence type="ECO:0008006" key="9">
    <source>
        <dbReference type="Google" id="ProtNLM"/>
    </source>
</evidence>
<dbReference type="Pfam" id="PF19278">
    <property type="entry name" value="Hydant_A_C"/>
    <property type="match status" value="1"/>
</dbReference>
<dbReference type="InterPro" id="IPR045079">
    <property type="entry name" value="Oxoprolinase-like"/>
</dbReference>
<dbReference type="Pfam" id="PF02538">
    <property type="entry name" value="Hydantoinase_B"/>
    <property type="match status" value="2"/>
</dbReference>
<proteinExistence type="inferred from homology"/>
<dbReference type="InterPro" id="IPR003692">
    <property type="entry name" value="Hydantoinase_B"/>
</dbReference>
<accession>A0A8S0Z9R5</accession>
<feature type="region of interest" description="Disordered" evidence="2">
    <location>
        <begin position="875"/>
        <end position="894"/>
    </location>
</feature>
<feature type="compositionally biased region" description="Basic and acidic residues" evidence="2">
    <location>
        <begin position="1497"/>
        <end position="1512"/>
    </location>
</feature>
<feature type="region of interest" description="Disordered" evidence="2">
    <location>
        <begin position="1488"/>
        <end position="1512"/>
    </location>
</feature>
<name>A0A8S0Z9R5_ARCPL</name>
<sequence length="1528" mass="166048">MTQQKGFQFAIDRGGTFTDVYARCPSGKVRVLKLLSVDPQNYDDAPREAIRRILQEETGNALDKNGKVNASLIESIRMGTTVATNALLERKGAKMALIINKGFKDLLYIGNQARPNIFQLNIKRPGVLYSEVIEVDCRVIPALEDRCQMEREKNWKEVWGTTGEKMLVIKDLEEDVIRRELQGLKKRGIESVAVVLAHSYTYHDHEVRIGKIADEIGFKQVSLSHAVTSMVRIVPRGFTASADAYLTPHIREYVKGFADGFTDGLRDGNVLFMQSDGGLTPMNMFNGSRAILSGPAGGVVGYAMTSYNKETGLPVIGFDMGGTSTDVSRYAGSLEHVHEATTAGVTIQAPQLDINTVAAGGGSMLMFRSGLLVAGPESAGAEPGPACYRKGGPLTVTDANLLLGRLLPEYFPKIFGPSENEPLDKEATVAAFKKMTDEINSFLRQDGGKEMTMEEVAMGFLNVANEAMCRPIRALTTARGHDASQHALACFGGAGGQHACSVARQLGVTSVLIHKYAGILSAYGMALAHIVQEAQQPAAAVYCKDNFEKLDQQLDVLAAVTRDKLRKQGIPDSQIVTEPYLHLRYQGTDCALMVAPLANDSPTGCKHGDFYTAFVNRYKNEFGFTLVDRDVIVDDVRVRGVGMSAVPEEVAPPSGKGTTPVPEKSVKVYFEGGYQDTTIYLLEKLKPEQTISGPAIIMDSLSTILVEPDCRAEITKFGDIRITIGSGQPKRVTTDLDSIQLSIFSHRFMSIAEQMGRVLQRTSISVNIKERLDFSCALFGADGGLVSNAPHIPVHLGAMQETVQYQNRARARVQRAAHPRAPRRHAGDRAVPGQLSCNRTGRELVSNAPHIPVHLGAMQETVQYQNRARARVQRAAHPRAPRRHAGDRAVPGQLSCNRTGRELVSNAPHIPVHLGAMQETVQYQNRARARVQRAAHPRAPRRHAGDRAVPGQLSCNRTGRELVSNAPHIPVHLGAMQETVQYQNRARARVQRAAHPRAPRRHAGDRAVPGQLSCNRTGRELVSNAPHIPVHLGAMQETVQYQMKVRGDSLKPGDVLLANHPKAGGSHLPDLTVITPVFHKSSNRPIFFVASRGHHADIGGLTPGSMPPHSVSLAQEGAAFKSMLLVDGGNFKEKKLTEELMRPGNEPDCSGTRNLADNLSDLKAQVAANQRGIQLVGELIDEYGLDVVQAYMTHIQKNAELAVRDMLKEIANNALVKTGSAVLKATEYMDNGTPITLTVTLDKEQGSAVCDFTGTGVEVWGNLNAPRAITLSALIYCLRCMVGHDVPLNQGCLNPVKVIIPSGSILDPSEGAAVVGGNVLTSQRIVDVVLKAFQVCAASQGCMNNLTLGEKDWGYYETVAGGSGAGPGWHGSGGVHTHMTNTRITDVEIVERRYPMLVTKFSLRSGSGGKGRWHGGDGVSRELVFRRSVQLSVLTERRSFQPYGMNGGEPGERGLNLLQRVDGRLINLGGKASIHAYPGDKYIMNSPSGGGYGLPTDAKDTTEHRRQERSEFLERGSVFEYRSAQESV</sequence>
<feature type="domain" description="Hydantoinase B/oxoprolinase" evidence="4">
    <location>
        <begin position="1015"/>
        <end position="1495"/>
    </location>
</feature>
<dbReference type="PANTHER" id="PTHR11365:SF2">
    <property type="entry name" value="5-OXOPROLINASE"/>
    <property type="match status" value="1"/>
</dbReference>
<feature type="region of interest" description="Disordered" evidence="2">
    <location>
        <begin position="934"/>
        <end position="953"/>
    </location>
</feature>
<dbReference type="InterPro" id="IPR049517">
    <property type="entry name" value="ACX-like_C"/>
</dbReference>
<feature type="domain" description="Hydantoinase B/oxoprolinase" evidence="4">
    <location>
        <begin position="737"/>
        <end position="810"/>
    </location>
</feature>
<evidence type="ECO:0000259" key="5">
    <source>
        <dbReference type="Pfam" id="PF05378"/>
    </source>
</evidence>
<evidence type="ECO:0000313" key="7">
    <source>
        <dbReference type="EMBL" id="CAB3229832.1"/>
    </source>
</evidence>
<feature type="compositionally biased region" description="Basic residues" evidence="2">
    <location>
        <begin position="816"/>
        <end position="826"/>
    </location>
</feature>
<feature type="compositionally biased region" description="Basic residues" evidence="2">
    <location>
        <begin position="875"/>
        <end position="885"/>
    </location>
</feature>
<organism evidence="7 8">
    <name type="scientific">Arctia plantaginis</name>
    <name type="common">Wood tiger moth</name>
    <name type="synonym">Phalaena plantaginis</name>
    <dbReference type="NCBI Taxonomy" id="874455"/>
    <lineage>
        <taxon>Eukaryota</taxon>
        <taxon>Metazoa</taxon>
        <taxon>Ecdysozoa</taxon>
        <taxon>Arthropoda</taxon>
        <taxon>Hexapoda</taxon>
        <taxon>Insecta</taxon>
        <taxon>Pterygota</taxon>
        <taxon>Neoptera</taxon>
        <taxon>Endopterygota</taxon>
        <taxon>Lepidoptera</taxon>
        <taxon>Glossata</taxon>
        <taxon>Ditrysia</taxon>
        <taxon>Noctuoidea</taxon>
        <taxon>Erebidae</taxon>
        <taxon>Arctiinae</taxon>
        <taxon>Arctia</taxon>
    </lineage>
</organism>
<comment type="similarity">
    <text evidence="1">Belongs to the oxoprolinase family.</text>
</comment>
<dbReference type="GO" id="GO:0017168">
    <property type="term" value="F:5-oxoprolinase (ATP-hydrolyzing) activity"/>
    <property type="evidence" value="ECO:0007669"/>
    <property type="project" value="TreeGrafter"/>
</dbReference>
<feature type="domain" description="Hydantoinase/oxoprolinase N-terminal" evidence="5">
    <location>
        <begin position="9"/>
        <end position="216"/>
    </location>
</feature>
<feature type="region of interest" description="Disordered" evidence="2">
    <location>
        <begin position="993"/>
        <end position="1012"/>
    </location>
</feature>
<feature type="domain" description="Acetophenone carboxylase-like C-terminal" evidence="6">
    <location>
        <begin position="547"/>
        <end position="714"/>
    </location>
</feature>
<dbReference type="EMBL" id="CADEBD010000286">
    <property type="protein sequence ID" value="CAB3229832.1"/>
    <property type="molecule type" value="Genomic_DNA"/>
</dbReference>
<evidence type="ECO:0000259" key="6">
    <source>
        <dbReference type="Pfam" id="PF19278"/>
    </source>
</evidence>
<protein>
    <recommendedName>
        <fullName evidence="9">5-oxoprolinase</fullName>
    </recommendedName>
</protein>
<evidence type="ECO:0000259" key="3">
    <source>
        <dbReference type="Pfam" id="PF01968"/>
    </source>
</evidence>
<feature type="region of interest" description="Disordered" evidence="2">
    <location>
        <begin position="816"/>
        <end position="835"/>
    </location>
</feature>
<dbReference type="InterPro" id="IPR002821">
    <property type="entry name" value="Hydantoinase_A"/>
</dbReference>
<evidence type="ECO:0000256" key="2">
    <source>
        <dbReference type="SAM" id="MobiDB-lite"/>
    </source>
</evidence>
<gene>
    <name evidence="7" type="ORF">APLA_LOCUS4344</name>
</gene>